<organism evidence="2 3">
    <name type="scientific">Aspergillus ellipticus CBS 707.79</name>
    <dbReference type="NCBI Taxonomy" id="1448320"/>
    <lineage>
        <taxon>Eukaryota</taxon>
        <taxon>Fungi</taxon>
        <taxon>Dikarya</taxon>
        <taxon>Ascomycota</taxon>
        <taxon>Pezizomycotina</taxon>
        <taxon>Eurotiomycetes</taxon>
        <taxon>Eurotiomycetidae</taxon>
        <taxon>Eurotiales</taxon>
        <taxon>Aspergillaceae</taxon>
        <taxon>Aspergillus</taxon>
        <taxon>Aspergillus subgen. Circumdati</taxon>
    </lineage>
</organism>
<reference evidence="2 3" key="1">
    <citation type="submission" date="2018-02" db="EMBL/GenBank/DDBJ databases">
        <title>The genomes of Aspergillus section Nigri reveals drivers in fungal speciation.</title>
        <authorList>
            <consortium name="DOE Joint Genome Institute"/>
            <person name="Vesth T.C."/>
            <person name="Nybo J."/>
            <person name="Theobald S."/>
            <person name="Brandl J."/>
            <person name="Frisvad J.C."/>
            <person name="Nielsen K.F."/>
            <person name="Lyhne E.K."/>
            <person name="Kogle M.E."/>
            <person name="Kuo A."/>
            <person name="Riley R."/>
            <person name="Clum A."/>
            <person name="Nolan M."/>
            <person name="Lipzen A."/>
            <person name="Salamov A."/>
            <person name="Henrissat B."/>
            <person name="Wiebenga A."/>
            <person name="De vries R.P."/>
            <person name="Grigoriev I.V."/>
            <person name="Mortensen U.H."/>
            <person name="Andersen M.R."/>
            <person name="Baker S.E."/>
        </authorList>
    </citation>
    <scope>NUCLEOTIDE SEQUENCE [LARGE SCALE GENOMIC DNA]</scope>
    <source>
        <strain evidence="2 3">CBS 707.79</strain>
    </source>
</reference>
<dbReference type="OrthoDB" id="5346621at2759"/>
<feature type="compositionally biased region" description="Polar residues" evidence="1">
    <location>
        <begin position="21"/>
        <end position="31"/>
    </location>
</feature>
<evidence type="ECO:0000313" key="3">
    <source>
        <dbReference type="Proteomes" id="UP000247810"/>
    </source>
</evidence>
<proteinExistence type="predicted"/>
<evidence type="ECO:0000313" key="2">
    <source>
        <dbReference type="EMBL" id="PYH95618.1"/>
    </source>
</evidence>
<dbReference type="VEuPathDB" id="FungiDB:BO71DRAFT_322739"/>
<dbReference type="AlphaFoldDB" id="A0A319E4T8"/>
<gene>
    <name evidence="2" type="ORF">BO71DRAFT_322739</name>
</gene>
<dbReference type="Proteomes" id="UP000247810">
    <property type="component" value="Unassembled WGS sequence"/>
</dbReference>
<accession>A0A319E4T8</accession>
<evidence type="ECO:0000256" key="1">
    <source>
        <dbReference type="SAM" id="MobiDB-lite"/>
    </source>
</evidence>
<feature type="non-terminal residue" evidence="2">
    <location>
        <position position="1"/>
    </location>
</feature>
<dbReference type="EMBL" id="KZ825850">
    <property type="protein sequence ID" value="PYH95618.1"/>
    <property type="molecule type" value="Genomic_DNA"/>
</dbReference>
<feature type="region of interest" description="Disordered" evidence="1">
    <location>
        <begin position="1"/>
        <end position="31"/>
    </location>
</feature>
<feature type="compositionally biased region" description="Basic and acidic residues" evidence="1">
    <location>
        <begin position="1"/>
        <end position="18"/>
    </location>
</feature>
<sequence length="68" mass="7099">SNSTRGDPHATPRNDDPLHGSITSGKGDSRITSAHVYPDGTVVFLKAAYGRVKLSRIPEAPEGSGPAQ</sequence>
<protein>
    <submittedName>
        <fullName evidence="2">Uncharacterized protein</fullName>
    </submittedName>
</protein>
<keyword evidence="3" id="KW-1185">Reference proteome</keyword>
<name>A0A319E4T8_9EURO</name>